<dbReference type="PROSITE" id="PS51228">
    <property type="entry name" value="ACB_2"/>
    <property type="match status" value="1"/>
</dbReference>
<evidence type="ECO:0000259" key="5">
    <source>
        <dbReference type="PROSITE" id="PS51228"/>
    </source>
</evidence>
<dbReference type="Proteomes" id="UP001049176">
    <property type="component" value="Chromosome 1"/>
</dbReference>
<dbReference type="SMART" id="SM00248">
    <property type="entry name" value="ANK"/>
    <property type="match status" value="2"/>
</dbReference>
<dbReference type="OrthoDB" id="341259at2759"/>
<dbReference type="GeneID" id="66070110"/>
<gene>
    <name evidence="6" type="ORF">E1B28_001034</name>
</gene>
<sequence>MKRFSTSTSTMYEPSSSFREAAAYLSSASSLQQVSTATKLELYGLFKWLTVSPSPNTSRPSIFDMTGRAKWDAWKSTGENYNDGAEGERRYLQIARDLGWTEGTISKPQVGAPEEDEIDWDEEDVPTQSGGVRSGLGPSISVMLKDENDLLPETDTTIHDFAVSGDLNKLMTLLKNNPHLNLNQLDENGYAPLHLASDRGNISVVKFLLTKGADPKVKDSDGMTAHDLAEVAGRVDIVQTLSQTSNPHPEPFR</sequence>
<dbReference type="RefSeq" id="XP_043015633.1">
    <property type="nucleotide sequence ID" value="XM_043146928.1"/>
</dbReference>
<dbReference type="PANTHER" id="PTHR24119:SF0">
    <property type="entry name" value="ACYL-COA-BINDING DOMAIN-CONTAINING PROTEIN 6"/>
    <property type="match status" value="1"/>
</dbReference>
<keyword evidence="7" id="KW-1185">Reference proteome</keyword>
<dbReference type="PROSITE" id="PS50088">
    <property type="entry name" value="ANK_REPEAT"/>
    <property type="match status" value="1"/>
</dbReference>
<evidence type="ECO:0000256" key="2">
    <source>
        <dbReference type="ARBA" id="ARBA00023043"/>
    </source>
</evidence>
<dbReference type="InterPro" id="IPR036770">
    <property type="entry name" value="Ankyrin_rpt-contain_sf"/>
</dbReference>
<dbReference type="PANTHER" id="PTHR24119">
    <property type="entry name" value="ACYL-COA-BINDING DOMAIN-CONTAINING PROTEIN 6"/>
    <property type="match status" value="1"/>
</dbReference>
<organism evidence="6 7">
    <name type="scientific">Marasmius oreades</name>
    <name type="common">fairy-ring Marasmius</name>
    <dbReference type="NCBI Taxonomy" id="181124"/>
    <lineage>
        <taxon>Eukaryota</taxon>
        <taxon>Fungi</taxon>
        <taxon>Dikarya</taxon>
        <taxon>Basidiomycota</taxon>
        <taxon>Agaricomycotina</taxon>
        <taxon>Agaricomycetes</taxon>
        <taxon>Agaricomycetidae</taxon>
        <taxon>Agaricales</taxon>
        <taxon>Marasmiineae</taxon>
        <taxon>Marasmiaceae</taxon>
        <taxon>Marasmius</taxon>
    </lineage>
</organism>
<dbReference type="InterPro" id="IPR035984">
    <property type="entry name" value="Acyl-CoA-binding_sf"/>
</dbReference>
<protein>
    <recommendedName>
        <fullName evidence="5">ACB domain-containing protein</fullName>
    </recommendedName>
</protein>
<reference evidence="6" key="1">
    <citation type="journal article" date="2021" name="Genome Biol. Evol.">
        <title>The assembled and annotated genome of the fairy-ring fungus Marasmius oreades.</title>
        <authorList>
            <person name="Hiltunen M."/>
            <person name="Ament-Velasquez S.L."/>
            <person name="Johannesson H."/>
        </authorList>
    </citation>
    <scope>NUCLEOTIDE SEQUENCE</scope>
    <source>
        <strain evidence="6">03SP1</strain>
    </source>
</reference>
<dbReference type="Gene3D" id="1.20.80.10">
    <property type="match status" value="1"/>
</dbReference>
<dbReference type="EMBL" id="CM032181">
    <property type="protein sequence ID" value="KAG7099163.1"/>
    <property type="molecule type" value="Genomic_DNA"/>
</dbReference>
<keyword evidence="2 4" id="KW-0040">ANK repeat</keyword>
<dbReference type="PROSITE" id="PS50297">
    <property type="entry name" value="ANK_REP_REGION"/>
    <property type="match status" value="1"/>
</dbReference>
<evidence type="ECO:0000256" key="4">
    <source>
        <dbReference type="PROSITE-ProRule" id="PRU00023"/>
    </source>
</evidence>
<dbReference type="InterPro" id="IPR002110">
    <property type="entry name" value="Ankyrin_rpt"/>
</dbReference>
<dbReference type="KEGG" id="more:E1B28_001034"/>
<dbReference type="InterPro" id="IPR014352">
    <property type="entry name" value="FERM/acyl-CoA-bd_prot_sf"/>
</dbReference>
<evidence type="ECO:0000256" key="1">
    <source>
        <dbReference type="ARBA" id="ARBA00022737"/>
    </source>
</evidence>
<name>A0A9P8AF46_9AGAR</name>
<dbReference type="Pfam" id="PF00887">
    <property type="entry name" value="ACBP"/>
    <property type="match status" value="1"/>
</dbReference>
<dbReference type="SUPFAM" id="SSF48403">
    <property type="entry name" value="Ankyrin repeat"/>
    <property type="match status" value="1"/>
</dbReference>
<dbReference type="PRINTS" id="PR00689">
    <property type="entry name" value="ACOABINDINGP"/>
</dbReference>
<dbReference type="Gene3D" id="1.25.40.20">
    <property type="entry name" value="Ankyrin repeat-containing domain"/>
    <property type="match status" value="1"/>
</dbReference>
<keyword evidence="1" id="KW-0677">Repeat</keyword>
<evidence type="ECO:0000256" key="3">
    <source>
        <dbReference type="ARBA" id="ARBA00023121"/>
    </source>
</evidence>
<dbReference type="SUPFAM" id="SSF47027">
    <property type="entry name" value="Acyl-CoA binding protein"/>
    <property type="match status" value="1"/>
</dbReference>
<dbReference type="AlphaFoldDB" id="A0A9P8AF46"/>
<evidence type="ECO:0000313" key="7">
    <source>
        <dbReference type="Proteomes" id="UP001049176"/>
    </source>
</evidence>
<dbReference type="Pfam" id="PF13857">
    <property type="entry name" value="Ank_5"/>
    <property type="match status" value="1"/>
</dbReference>
<dbReference type="GO" id="GO:0000062">
    <property type="term" value="F:fatty-acyl-CoA binding"/>
    <property type="evidence" value="ECO:0007669"/>
    <property type="project" value="InterPro"/>
</dbReference>
<accession>A0A9P8AF46</accession>
<comment type="caution">
    <text evidence="6">The sequence shown here is derived from an EMBL/GenBank/DDBJ whole genome shotgun (WGS) entry which is preliminary data.</text>
</comment>
<feature type="repeat" description="ANK" evidence="4">
    <location>
        <begin position="188"/>
        <end position="220"/>
    </location>
</feature>
<proteinExistence type="predicted"/>
<keyword evidence="3" id="KW-0446">Lipid-binding</keyword>
<feature type="domain" description="ACB" evidence="5">
    <location>
        <begin position="14"/>
        <end position="104"/>
    </location>
</feature>
<dbReference type="InterPro" id="IPR000582">
    <property type="entry name" value="Acyl-CoA-binding_protein"/>
</dbReference>
<evidence type="ECO:0000313" key="6">
    <source>
        <dbReference type="EMBL" id="KAG7099163.1"/>
    </source>
</evidence>